<keyword evidence="5" id="KW-1015">Disulfide bond</keyword>
<organism evidence="8 9">
    <name type="scientific">Otus sunia</name>
    <name type="common">Oriental scops-owl</name>
    <dbReference type="NCBI Taxonomy" id="257818"/>
    <lineage>
        <taxon>Eukaryota</taxon>
        <taxon>Metazoa</taxon>
        <taxon>Chordata</taxon>
        <taxon>Craniata</taxon>
        <taxon>Vertebrata</taxon>
        <taxon>Euteleostomi</taxon>
        <taxon>Archelosauria</taxon>
        <taxon>Archosauria</taxon>
        <taxon>Dinosauria</taxon>
        <taxon>Saurischia</taxon>
        <taxon>Theropoda</taxon>
        <taxon>Coelurosauria</taxon>
        <taxon>Aves</taxon>
        <taxon>Neognathae</taxon>
        <taxon>Neoaves</taxon>
        <taxon>Telluraves</taxon>
        <taxon>Strigiformes</taxon>
        <taxon>Strigidae</taxon>
        <taxon>Otus</taxon>
    </lineage>
</organism>
<dbReference type="FunFam" id="2.40.50.40:FF:000004">
    <property type="entry name" value="C-X-C motif chemokine"/>
    <property type="match status" value="1"/>
</dbReference>
<proteinExistence type="inferred from homology"/>
<dbReference type="PRINTS" id="PR00436">
    <property type="entry name" value="INTERLEUKIN8"/>
</dbReference>
<keyword evidence="4 6" id="KW-0964">Secreted</keyword>
<dbReference type="Gene3D" id="2.40.50.40">
    <property type="match status" value="1"/>
</dbReference>
<keyword evidence="9" id="KW-1185">Reference proteome</keyword>
<evidence type="ECO:0000256" key="2">
    <source>
        <dbReference type="ARBA" id="ARBA00010665"/>
    </source>
</evidence>
<sequence length="108" mass="12283">SPTPLSKSVRVPHIHLPEACLCFLLILHYKLPFPFLTEMMLAAELRCHCIQTVRGLMLPKHLANVEIIPKGPHCNAVEIIATLKNSQQICLDPQAKWVKMIINRILNR</sequence>
<dbReference type="Pfam" id="PF00048">
    <property type="entry name" value="IL8"/>
    <property type="match status" value="1"/>
</dbReference>
<keyword evidence="6" id="KW-0145">Chemotaxis</keyword>
<feature type="domain" description="Chemokine interleukin-8-like" evidence="7">
    <location>
        <begin position="44"/>
        <end position="105"/>
    </location>
</feature>
<evidence type="ECO:0000313" key="9">
    <source>
        <dbReference type="Proteomes" id="UP000694552"/>
    </source>
</evidence>
<evidence type="ECO:0000259" key="7">
    <source>
        <dbReference type="SMART" id="SM00199"/>
    </source>
</evidence>
<dbReference type="InterPro" id="IPR039809">
    <property type="entry name" value="Chemokine_b/g/d"/>
</dbReference>
<dbReference type="GO" id="GO:0006952">
    <property type="term" value="P:defense response"/>
    <property type="evidence" value="ECO:0007669"/>
    <property type="project" value="InterPro"/>
</dbReference>
<comment type="subcellular location">
    <subcellularLocation>
        <location evidence="1 6">Secreted</location>
    </subcellularLocation>
</comment>
<evidence type="ECO:0000256" key="5">
    <source>
        <dbReference type="ARBA" id="ARBA00023157"/>
    </source>
</evidence>
<dbReference type="PRINTS" id="PR00437">
    <property type="entry name" value="SMALLCYTKCXC"/>
</dbReference>
<keyword evidence="3 6" id="KW-0202">Cytokine</keyword>
<dbReference type="PROSITE" id="PS00471">
    <property type="entry name" value="SMALL_CYTOKINES_CXC"/>
    <property type="match status" value="1"/>
</dbReference>
<dbReference type="GO" id="GO:0006955">
    <property type="term" value="P:immune response"/>
    <property type="evidence" value="ECO:0007669"/>
    <property type="project" value="InterPro"/>
</dbReference>
<dbReference type="CDD" id="cd00273">
    <property type="entry name" value="Chemokine_CXC"/>
    <property type="match status" value="1"/>
</dbReference>
<name>A0A8C8AXD4_9STRI</name>
<dbReference type="InterPro" id="IPR001089">
    <property type="entry name" value="Chemokine_CXC"/>
</dbReference>
<evidence type="ECO:0000256" key="3">
    <source>
        <dbReference type="ARBA" id="ARBA00022514"/>
    </source>
</evidence>
<protein>
    <recommendedName>
        <fullName evidence="6">C-X-C motif chemokine</fullName>
    </recommendedName>
</protein>
<dbReference type="PANTHER" id="PTHR12015:SF198">
    <property type="entry name" value="PLATELET BASIC PROTEIN"/>
    <property type="match status" value="1"/>
</dbReference>
<dbReference type="InterPro" id="IPR001811">
    <property type="entry name" value="Chemokine_IL8-like_dom"/>
</dbReference>
<reference evidence="8" key="2">
    <citation type="submission" date="2025-09" db="UniProtKB">
        <authorList>
            <consortium name="Ensembl"/>
        </authorList>
    </citation>
    <scope>IDENTIFICATION</scope>
</reference>
<evidence type="ECO:0000256" key="6">
    <source>
        <dbReference type="RuleBase" id="RU361149"/>
    </source>
</evidence>
<dbReference type="Proteomes" id="UP000694552">
    <property type="component" value="Unplaced"/>
</dbReference>
<dbReference type="SUPFAM" id="SSF54117">
    <property type="entry name" value="Interleukin 8-like chemokines"/>
    <property type="match status" value="1"/>
</dbReference>
<comment type="similarity">
    <text evidence="2 6">Belongs to the intercrine alpha (chemokine CxC) family.</text>
</comment>
<dbReference type="GO" id="GO:0008009">
    <property type="term" value="F:chemokine activity"/>
    <property type="evidence" value="ECO:0007669"/>
    <property type="project" value="InterPro"/>
</dbReference>
<dbReference type="InterPro" id="IPR036048">
    <property type="entry name" value="Interleukin_8-like_sf"/>
</dbReference>
<dbReference type="InterPro" id="IPR033899">
    <property type="entry name" value="CXC_Chemokine_domain"/>
</dbReference>
<evidence type="ECO:0000313" key="8">
    <source>
        <dbReference type="Ensembl" id="ENSOSUP00000010732.1"/>
    </source>
</evidence>
<evidence type="ECO:0000256" key="1">
    <source>
        <dbReference type="ARBA" id="ARBA00004613"/>
    </source>
</evidence>
<dbReference type="AlphaFoldDB" id="A0A8C8AXD4"/>
<dbReference type="GO" id="GO:0005615">
    <property type="term" value="C:extracellular space"/>
    <property type="evidence" value="ECO:0007669"/>
    <property type="project" value="UniProtKB-UniRule"/>
</dbReference>
<dbReference type="PANTHER" id="PTHR12015">
    <property type="entry name" value="SMALL INDUCIBLE CYTOKINE A"/>
    <property type="match status" value="1"/>
</dbReference>
<dbReference type="SMART" id="SM00199">
    <property type="entry name" value="SCY"/>
    <property type="match status" value="1"/>
</dbReference>
<dbReference type="InterPro" id="IPR018048">
    <property type="entry name" value="Chemokine_CXC_CS"/>
</dbReference>
<dbReference type="Ensembl" id="ENSOSUT00000011106.1">
    <property type="protein sequence ID" value="ENSOSUP00000010732.1"/>
    <property type="gene ID" value="ENSOSUG00000007801.1"/>
</dbReference>
<accession>A0A8C8AXD4</accession>
<evidence type="ECO:0000256" key="4">
    <source>
        <dbReference type="ARBA" id="ARBA00022525"/>
    </source>
</evidence>
<reference evidence="8" key="1">
    <citation type="submission" date="2025-08" db="UniProtKB">
        <authorList>
            <consortium name="Ensembl"/>
        </authorList>
    </citation>
    <scope>IDENTIFICATION</scope>
</reference>